<evidence type="ECO:0000313" key="5">
    <source>
        <dbReference type="EMBL" id="KIA77606.1"/>
    </source>
</evidence>
<dbReference type="PANTHER" id="PTHR43804">
    <property type="entry name" value="LD18447P"/>
    <property type="match status" value="1"/>
</dbReference>
<dbReference type="Proteomes" id="UP000031307">
    <property type="component" value="Unassembled WGS sequence"/>
</dbReference>
<evidence type="ECO:0000313" key="6">
    <source>
        <dbReference type="Proteomes" id="UP000031307"/>
    </source>
</evidence>
<dbReference type="InterPro" id="IPR045853">
    <property type="entry name" value="Pep_chain_release_fac_I_sf"/>
</dbReference>
<dbReference type="Gene3D" id="3.30.160.20">
    <property type="match status" value="1"/>
</dbReference>
<evidence type="ECO:0000256" key="1">
    <source>
        <dbReference type="ARBA" id="ARBA00010835"/>
    </source>
</evidence>
<evidence type="ECO:0000259" key="4">
    <source>
        <dbReference type="PROSITE" id="PS00745"/>
    </source>
</evidence>
<proteinExistence type="inferred from homology"/>
<dbReference type="SUPFAM" id="SSF75620">
    <property type="entry name" value="Release factor"/>
    <property type="match status" value="1"/>
</dbReference>
<dbReference type="Pfam" id="PF00472">
    <property type="entry name" value="RF-1"/>
    <property type="match status" value="1"/>
</dbReference>
<sequence length="118" mass="13557">MAKIFLPPLDDDLLKECTMTAFRARGSGGQHVNVTDSAVRLTHNPTGIVITCQVHRSQHLNKKECLVKLREEVERRNYRKPKRVPTRIPHAVVQKNKAKKVKDSEKKKLRSLPPQENE</sequence>
<reference evidence="5 6" key="1">
    <citation type="journal article" date="2014" name="Mol. Biol. Evol.">
        <title>Massive expansion of Ubiquitination-related gene families within the Chlamydiae.</title>
        <authorList>
            <person name="Domman D."/>
            <person name="Collingro A."/>
            <person name="Lagkouvardos I."/>
            <person name="Gehre L."/>
            <person name="Weinmaier T."/>
            <person name="Rattei T."/>
            <person name="Subtil A."/>
            <person name="Horn M."/>
        </authorList>
    </citation>
    <scope>NUCLEOTIDE SEQUENCE [LARGE SCALE GENOMIC DNA]</scope>
    <source>
        <strain evidence="5 6">OEW1</strain>
    </source>
</reference>
<dbReference type="EMBL" id="JSAM01000073">
    <property type="protein sequence ID" value="KIA77606.1"/>
    <property type="molecule type" value="Genomic_DNA"/>
</dbReference>
<organism evidence="5 6">
    <name type="scientific">Parachlamydia acanthamoebae</name>
    <dbReference type="NCBI Taxonomy" id="83552"/>
    <lineage>
        <taxon>Bacteria</taxon>
        <taxon>Pseudomonadati</taxon>
        <taxon>Chlamydiota</taxon>
        <taxon>Chlamydiia</taxon>
        <taxon>Parachlamydiales</taxon>
        <taxon>Parachlamydiaceae</taxon>
        <taxon>Parachlamydia</taxon>
    </lineage>
</organism>
<dbReference type="InterPro" id="IPR050057">
    <property type="entry name" value="Prokaryotic/Mito_RF"/>
</dbReference>
<feature type="domain" description="Prokaryotic-type class I peptide chain release factors" evidence="4">
    <location>
        <begin position="23"/>
        <end position="39"/>
    </location>
</feature>
<protein>
    <recommendedName>
        <fullName evidence="4">Prokaryotic-type class I peptide chain release factors domain-containing protein</fullName>
    </recommendedName>
</protein>
<dbReference type="PROSITE" id="PS00745">
    <property type="entry name" value="RF_PROK_I"/>
    <property type="match status" value="1"/>
</dbReference>
<evidence type="ECO:0000256" key="2">
    <source>
        <dbReference type="ARBA" id="ARBA00022481"/>
    </source>
</evidence>
<dbReference type="AlphaFoldDB" id="A0A0C1C1Y3"/>
<dbReference type="PATRIC" id="fig|83552.4.peg.1246"/>
<dbReference type="GO" id="GO:0003747">
    <property type="term" value="F:translation release factor activity"/>
    <property type="evidence" value="ECO:0007669"/>
    <property type="project" value="InterPro"/>
</dbReference>
<dbReference type="InterPro" id="IPR000352">
    <property type="entry name" value="Pep_chain_release_fac_I"/>
</dbReference>
<comment type="caution">
    <text evidence="5">The sequence shown here is derived from an EMBL/GenBank/DDBJ whole genome shotgun (WGS) entry which is preliminary data.</text>
</comment>
<comment type="similarity">
    <text evidence="1">Belongs to the prokaryotic/mitochondrial release factor family.</text>
</comment>
<keyword evidence="2" id="KW-0488">Methylation</keyword>
<evidence type="ECO:0000256" key="3">
    <source>
        <dbReference type="SAM" id="MobiDB-lite"/>
    </source>
</evidence>
<accession>A0A0C1C1Y3</accession>
<feature type="region of interest" description="Disordered" evidence="3">
    <location>
        <begin position="77"/>
        <end position="118"/>
    </location>
</feature>
<name>A0A0C1C1Y3_9BACT</name>
<dbReference type="RefSeq" id="WP_006341086.1">
    <property type="nucleotide sequence ID" value="NZ_JASBUT010000006.1"/>
</dbReference>
<gene>
    <name evidence="5" type="ORF">DB43_GD00370</name>
</gene>
<dbReference type="OMA" id="IKVEFYR"/>
<dbReference type="PANTHER" id="PTHR43804:SF7">
    <property type="entry name" value="LD18447P"/>
    <property type="match status" value="1"/>
</dbReference>